<accession>A0A645JJ47</accession>
<dbReference type="AlphaFoldDB" id="A0A645JJ47"/>
<evidence type="ECO:0000256" key="1">
    <source>
        <dbReference type="SAM" id="MobiDB-lite"/>
    </source>
</evidence>
<organism evidence="2">
    <name type="scientific">bioreactor metagenome</name>
    <dbReference type="NCBI Taxonomy" id="1076179"/>
    <lineage>
        <taxon>unclassified sequences</taxon>
        <taxon>metagenomes</taxon>
        <taxon>ecological metagenomes</taxon>
    </lineage>
</organism>
<feature type="region of interest" description="Disordered" evidence="1">
    <location>
        <begin position="19"/>
        <end position="40"/>
    </location>
</feature>
<sequence>MRRKDVFGHPALRFGLRPDLHTRADQGRREHRRATSQNASLQADRVFTNHRALPDHRARHIRPRKNLCSFFDQAVFHRGAPGDARPILEDAAALHDSSQLNHRPKAGIQVLALFFQQIHVTAKIGGAIPDVAPVSLQTFSVQGKPVF</sequence>
<gene>
    <name evidence="2" type="ORF">SDC9_211473</name>
</gene>
<evidence type="ECO:0000313" key="2">
    <source>
        <dbReference type="EMBL" id="MPN63708.1"/>
    </source>
</evidence>
<dbReference type="EMBL" id="VSSQ01143525">
    <property type="protein sequence ID" value="MPN63708.1"/>
    <property type="molecule type" value="Genomic_DNA"/>
</dbReference>
<feature type="compositionally biased region" description="Basic and acidic residues" evidence="1">
    <location>
        <begin position="19"/>
        <end position="28"/>
    </location>
</feature>
<reference evidence="2" key="1">
    <citation type="submission" date="2019-08" db="EMBL/GenBank/DDBJ databases">
        <authorList>
            <person name="Kucharzyk K."/>
            <person name="Murdoch R.W."/>
            <person name="Higgins S."/>
            <person name="Loffler F."/>
        </authorList>
    </citation>
    <scope>NUCLEOTIDE SEQUENCE</scope>
</reference>
<name>A0A645JJ47_9ZZZZ</name>
<protein>
    <submittedName>
        <fullName evidence="2">Uncharacterized protein</fullName>
    </submittedName>
</protein>
<comment type="caution">
    <text evidence="2">The sequence shown here is derived from an EMBL/GenBank/DDBJ whole genome shotgun (WGS) entry which is preliminary data.</text>
</comment>
<proteinExistence type="predicted"/>